<dbReference type="GO" id="GO:0019158">
    <property type="term" value="F:mannokinase activity"/>
    <property type="evidence" value="ECO:0007669"/>
    <property type="project" value="TreeGrafter"/>
</dbReference>
<evidence type="ECO:0000259" key="7">
    <source>
        <dbReference type="Pfam" id="PF00349"/>
    </source>
</evidence>
<dbReference type="Pfam" id="PF00349">
    <property type="entry name" value="Hexokinase_1"/>
    <property type="match status" value="1"/>
</dbReference>
<keyword evidence="3 6" id="KW-0547">Nucleotide-binding</keyword>
<dbReference type="InterPro" id="IPR001312">
    <property type="entry name" value="Hexokinase"/>
</dbReference>
<dbReference type="GO" id="GO:0004340">
    <property type="term" value="F:glucokinase activity"/>
    <property type="evidence" value="ECO:0007669"/>
    <property type="project" value="TreeGrafter"/>
</dbReference>
<evidence type="ECO:0000256" key="1">
    <source>
        <dbReference type="ARBA" id="ARBA00009225"/>
    </source>
</evidence>
<dbReference type="GO" id="GO:0008865">
    <property type="term" value="F:fructokinase activity"/>
    <property type="evidence" value="ECO:0007669"/>
    <property type="project" value="TreeGrafter"/>
</dbReference>
<dbReference type="InterPro" id="IPR022673">
    <property type="entry name" value="Hexokinase_C"/>
</dbReference>
<dbReference type="GO" id="GO:0006013">
    <property type="term" value="P:mannose metabolic process"/>
    <property type="evidence" value="ECO:0007669"/>
    <property type="project" value="TreeGrafter"/>
</dbReference>
<evidence type="ECO:0000313" key="9">
    <source>
        <dbReference type="EMBL" id="KAK2067029.1"/>
    </source>
</evidence>
<feature type="domain" description="Hexokinase C-terminal" evidence="8">
    <location>
        <begin position="235"/>
        <end position="502"/>
    </location>
</feature>
<protein>
    <recommendedName>
        <fullName evidence="6">Phosphotransferase</fullName>
        <ecNumber evidence="6">2.7.1.-</ecNumber>
    </recommendedName>
</protein>
<proteinExistence type="inferred from homology"/>
<organism evidence="9 10">
    <name type="scientific">Phyllachora maydis</name>
    <dbReference type="NCBI Taxonomy" id="1825666"/>
    <lineage>
        <taxon>Eukaryota</taxon>
        <taxon>Fungi</taxon>
        <taxon>Dikarya</taxon>
        <taxon>Ascomycota</taxon>
        <taxon>Pezizomycotina</taxon>
        <taxon>Sordariomycetes</taxon>
        <taxon>Sordariomycetidae</taxon>
        <taxon>Phyllachorales</taxon>
        <taxon>Phyllachoraceae</taxon>
        <taxon>Phyllachora</taxon>
    </lineage>
</organism>
<evidence type="ECO:0000256" key="4">
    <source>
        <dbReference type="ARBA" id="ARBA00022777"/>
    </source>
</evidence>
<dbReference type="Pfam" id="PF03727">
    <property type="entry name" value="Hexokinase_2"/>
    <property type="match status" value="1"/>
</dbReference>
<dbReference type="Gene3D" id="3.30.420.40">
    <property type="match status" value="1"/>
</dbReference>
<dbReference type="Proteomes" id="UP001217918">
    <property type="component" value="Unassembled WGS sequence"/>
</dbReference>
<dbReference type="GO" id="GO:0006096">
    <property type="term" value="P:glycolytic process"/>
    <property type="evidence" value="ECO:0007669"/>
    <property type="project" value="UniProtKB-KW"/>
</dbReference>
<dbReference type="PROSITE" id="PS51748">
    <property type="entry name" value="HEXOKINASE_2"/>
    <property type="match status" value="1"/>
</dbReference>
<feature type="domain" description="Hexokinase N-terminal" evidence="7">
    <location>
        <begin position="5"/>
        <end position="223"/>
    </location>
</feature>
<dbReference type="GO" id="GO:0005536">
    <property type="term" value="F:D-glucose binding"/>
    <property type="evidence" value="ECO:0007669"/>
    <property type="project" value="InterPro"/>
</dbReference>
<dbReference type="PANTHER" id="PTHR19443">
    <property type="entry name" value="HEXOKINASE"/>
    <property type="match status" value="1"/>
</dbReference>
<keyword evidence="10" id="KW-1185">Reference proteome</keyword>
<dbReference type="GO" id="GO:0006006">
    <property type="term" value="P:glucose metabolic process"/>
    <property type="evidence" value="ECO:0007669"/>
    <property type="project" value="TreeGrafter"/>
</dbReference>
<comment type="caution">
    <text evidence="9">The sequence shown here is derived from an EMBL/GenBank/DDBJ whole genome shotgun (WGS) entry which is preliminary data.</text>
</comment>
<evidence type="ECO:0000259" key="8">
    <source>
        <dbReference type="Pfam" id="PF03727"/>
    </source>
</evidence>
<keyword evidence="4 6" id="KW-0418">Kinase</keyword>
<dbReference type="EMBL" id="JAQQPM010000001">
    <property type="protein sequence ID" value="KAK2067029.1"/>
    <property type="molecule type" value="Genomic_DNA"/>
</dbReference>
<dbReference type="PRINTS" id="PR00475">
    <property type="entry name" value="HEXOKINASE"/>
</dbReference>
<dbReference type="GO" id="GO:0005739">
    <property type="term" value="C:mitochondrion"/>
    <property type="evidence" value="ECO:0007669"/>
    <property type="project" value="TreeGrafter"/>
</dbReference>
<dbReference type="InterPro" id="IPR022672">
    <property type="entry name" value="Hexokinase_N"/>
</dbReference>
<dbReference type="PANTHER" id="PTHR19443:SF29">
    <property type="entry name" value="PHOSPHOTRANSFERASE"/>
    <property type="match status" value="1"/>
</dbReference>
<reference evidence="9" key="1">
    <citation type="journal article" date="2023" name="Mol. Plant Microbe Interact.">
        <title>Elucidating the Obligate Nature and Biological Capacity of an Invasive Fungal Corn Pathogen.</title>
        <authorList>
            <person name="MacCready J.S."/>
            <person name="Roggenkamp E.M."/>
            <person name="Gdanetz K."/>
            <person name="Chilvers M.I."/>
        </authorList>
    </citation>
    <scope>NUCLEOTIDE SEQUENCE</scope>
    <source>
        <strain evidence="9">PM02</strain>
    </source>
</reference>
<keyword evidence="2 6" id="KW-0808">Transferase</keyword>
<dbReference type="GO" id="GO:0001678">
    <property type="term" value="P:intracellular glucose homeostasis"/>
    <property type="evidence" value="ECO:0007669"/>
    <property type="project" value="InterPro"/>
</dbReference>
<dbReference type="Gene3D" id="3.40.367.20">
    <property type="match status" value="1"/>
</dbReference>
<gene>
    <name evidence="9" type="ORF">P8C59_000798</name>
</gene>
<comment type="similarity">
    <text evidence="1 6">Belongs to the hexokinase family.</text>
</comment>
<dbReference type="GO" id="GO:0005524">
    <property type="term" value="F:ATP binding"/>
    <property type="evidence" value="ECO:0007669"/>
    <property type="project" value="UniProtKB-UniRule"/>
</dbReference>
<evidence type="ECO:0000256" key="2">
    <source>
        <dbReference type="ARBA" id="ARBA00022679"/>
    </source>
</evidence>
<accession>A0AAD9HY02</accession>
<keyword evidence="5 6" id="KW-0067">ATP-binding</keyword>
<evidence type="ECO:0000256" key="5">
    <source>
        <dbReference type="ARBA" id="ARBA00022840"/>
    </source>
</evidence>
<dbReference type="CDD" id="cd24000">
    <property type="entry name" value="ASKHA_NBD_HK"/>
    <property type="match status" value="1"/>
</dbReference>
<sequence>MKQGIDDLLKCLDMDSHAVHQLARELTSTFRHLSAESLNQFLPTPITESMLRPAGGRDRGRYLAIDVGGTYLRAGFIELLGSGDSSALAHGVEHGHAGHGRLNRLLERSWPIADQLKKEKSEKLFSWIGACVSQVVGAGCDAFALPADKVLPMGVTFSFPMEQRSLSEANLMVMGKGFSLTSNLDLGGHLLKGYEEHRAEGMPPIAIAAISNDAVSTLVSFMYLFQPEPHQKAVMAFIVGTGTNATIPLKLSSLHKSKRPASIRVMPGQDGTDVRIAVNTEWSINGSAPPLRKLGLISRWDDQLDGAGEHPGFQPLEYMVSGRYLGELARLIFLDYMETRAGIRLDTVPGRLHRRFGLSSAFISHLYPGSAKGALLDQLEAEFPATEPSSGFAWTQDLATALYRIALSIERRAAGIMAASIVGLLTCADEIPPPWPAGVPTAVTELAVGYTGGCIQYFQNYRADCQAFIDSTLEAEFHGAPPVRVRLRPCHDGGITGAGILVPAAMASRETGTEWDGESSPGAGS</sequence>
<evidence type="ECO:0000313" key="10">
    <source>
        <dbReference type="Proteomes" id="UP001217918"/>
    </source>
</evidence>
<name>A0AAD9HY02_9PEZI</name>
<dbReference type="EC" id="2.7.1.-" evidence="6"/>
<dbReference type="GO" id="GO:0005829">
    <property type="term" value="C:cytosol"/>
    <property type="evidence" value="ECO:0007669"/>
    <property type="project" value="TreeGrafter"/>
</dbReference>
<dbReference type="SUPFAM" id="SSF53067">
    <property type="entry name" value="Actin-like ATPase domain"/>
    <property type="match status" value="2"/>
</dbReference>
<keyword evidence="6" id="KW-0324">Glycolysis</keyword>
<dbReference type="AlphaFoldDB" id="A0AAD9HY02"/>
<evidence type="ECO:0000256" key="3">
    <source>
        <dbReference type="ARBA" id="ARBA00022741"/>
    </source>
</evidence>
<dbReference type="InterPro" id="IPR043129">
    <property type="entry name" value="ATPase_NBD"/>
</dbReference>
<evidence type="ECO:0000256" key="6">
    <source>
        <dbReference type="RuleBase" id="RU362007"/>
    </source>
</evidence>